<gene>
    <name evidence="1" type="ORF">NDU88_001870</name>
</gene>
<accession>A0AAV7U881</accession>
<evidence type="ECO:0000313" key="2">
    <source>
        <dbReference type="Proteomes" id="UP001066276"/>
    </source>
</evidence>
<sequence>MASPKTPPSSAAASANSHSDVATELILQEIDAVGRRLEAMDLKITDLSAASTSIWADIASFQHKVTDLDYHLTNGEGQLATLPERDSELQFLCAKITDLEARSRRDNVRFFGIPKHKEASHVMAFLRDFLPELTGLIFSPSLEFQWAHRITPPQ</sequence>
<name>A0AAV7U881_PLEWA</name>
<dbReference type="AlphaFoldDB" id="A0AAV7U881"/>
<protein>
    <submittedName>
        <fullName evidence="1">Uncharacterized protein</fullName>
    </submittedName>
</protein>
<dbReference type="EMBL" id="JANPWB010000005">
    <property type="protein sequence ID" value="KAJ1185075.1"/>
    <property type="molecule type" value="Genomic_DNA"/>
</dbReference>
<organism evidence="1 2">
    <name type="scientific">Pleurodeles waltl</name>
    <name type="common">Iberian ribbed newt</name>
    <dbReference type="NCBI Taxonomy" id="8319"/>
    <lineage>
        <taxon>Eukaryota</taxon>
        <taxon>Metazoa</taxon>
        <taxon>Chordata</taxon>
        <taxon>Craniata</taxon>
        <taxon>Vertebrata</taxon>
        <taxon>Euteleostomi</taxon>
        <taxon>Amphibia</taxon>
        <taxon>Batrachia</taxon>
        <taxon>Caudata</taxon>
        <taxon>Salamandroidea</taxon>
        <taxon>Salamandridae</taxon>
        <taxon>Pleurodelinae</taxon>
        <taxon>Pleurodeles</taxon>
    </lineage>
</organism>
<comment type="caution">
    <text evidence="1">The sequence shown here is derived from an EMBL/GenBank/DDBJ whole genome shotgun (WGS) entry which is preliminary data.</text>
</comment>
<keyword evidence="2" id="KW-1185">Reference proteome</keyword>
<dbReference type="Gene3D" id="3.30.70.1820">
    <property type="entry name" value="L1 transposable element, RRM domain"/>
    <property type="match status" value="1"/>
</dbReference>
<dbReference type="Proteomes" id="UP001066276">
    <property type="component" value="Chromosome 3_1"/>
</dbReference>
<proteinExistence type="predicted"/>
<reference evidence="1" key="1">
    <citation type="journal article" date="2022" name="bioRxiv">
        <title>Sequencing and chromosome-scale assembly of the giantPleurodeles waltlgenome.</title>
        <authorList>
            <person name="Brown T."/>
            <person name="Elewa A."/>
            <person name="Iarovenko S."/>
            <person name="Subramanian E."/>
            <person name="Araus A.J."/>
            <person name="Petzold A."/>
            <person name="Susuki M."/>
            <person name="Suzuki K.-i.T."/>
            <person name="Hayashi T."/>
            <person name="Toyoda A."/>
            <person name="Oliveira C."/>
            <person name="Osipova E."/>
            <person name="Leigh N.D."/>
            <person name="Simon A."/>
            <person name="Yun M.H."/>
        </authorList>
    </citation>
    <scope>NUCLEOTIDE SEQUENCE</scope>
    <source>
        <strain evidence="1">20211129_DDA</strain>
        <tissue evidence="1">Liver</tissue>
    </source>
</reference>
<evidence type="ECO:0000313" key="1">
    <source>
        <dbReference type="EMBL" id="KAJ1185075.1"/>
    </source>
</evidence>